<name>A0AAE2ZS69_9HYPH</name>
<dbReference type="GO" id="GO:0005829">
    <property type="term" value="C:cytosol"/>
    <property type="evidence" value="ECO:0007669"/>
    <property type="project" value="TreeGrafter"/>
</dbReference>
<dbReference type="InterPro" id="IPR036388">
    <property type="entry name" value="WH-like_DNA-bd_sf"/>
</dbReference>
<dbReference type="InterPro" id="IPR050950">
    <property type="entry name" value="HTH-type_LysR_regulators"/>
</dbReference>
<dbReference type="PANTHER" id="PTHR30419">
    <property type="entry name" value="HTH-TYPE TRANSCRIPTIONAL REGULATOR YBHD"/>
    <property type="match status" value="1"/>
</dbReference>
<dbReference type="InterPro" id="IPR000847">
    <property type="entry name" value="LysR_HTH_N"/>
</dbReference>
<dbReference type="GO" id="GO:0003700">
    <property type="term" value="F:DNA-binding transcription factor activity"/>
    <property type="evidence" value="ECO:0007669"/>
    <property type="project" value="InterPro"/>
</dbReference>
<comment type="similarity">
    <text evidence="1">Belongs to the LysR transcriptional regulatory family.</text>
</comment>
<sequence length="301" mass="32820">MQLLSSAALMIDEVARSGSIRKASERLNISASAINRQILNFERDAGIELFERLPRGVRPTAAGELLLADIRRWRREQNRAEGQLKDMTGLRRGIVRIGAMECFSTAILPEAIAAFRADHMLVAIDLQLGGTEELIKKLAANEIDMALCFSPPHRTQLSVAYTAEFPPGIVMAPDHPLAGEETLSLADCASYPFVQPDRSLPLRNLIDHAFSRAGISHPVVTTTNSIAAVKALVAAGDSLAILNELDVHNELARGDLLQKPIESNPVTSETLSLCTAHGYRPSAMAQSMIDTLKQHLPPHKR</sequence>
<proteinExistence type="inferred from homology"/>
<dbReference type="EMBL" id="JAICBX010000005">
    <property type="protein sequence ID" value="MBW8639912.1"/>
    <property type="molecule type" value="Genomic_DNA"/>
</dbReference>
<keyword evidence="2" id="KW-0805">Transcription regulation</keyword>
<feature type="domain" description="HTH lysR-type" evidence="5">
    <location>
        <begin position="12"/>
        <end position="60"/>
    </location>
</feature>
<accession>A0AAE2ZS69</accession>
<organism evidence="6 7">
    <name type="scientific">Flavimaribacter sediminis</name>
    <dbReference type="NCBI Taxonomy" id="2865987"/>
    <lineage>
        <taxon>Bacteria</taxon>
        <taxon>Pseudomonadati</taxon>
        <taxon>Pseudomonadota</taxon>
        <taxon>Alphaproteobacteria</taxon>
        <taxon>Hyphomicrobiales</taxon>
        <taxon>Rhizobiaceae</taxon>
        <taxon>Flavimaribacter</taxon>
    </lineage>
</organism>
<dbReference type="CDD" id="cd05466">
    <property type="entry name" value="PBP2_LTTR_substrate"/>
    <property type="match status" value="1"/>
</dbReference>
<protein>
    <submittedName>
        <fullName evidence="6">LysR family transcriptional regulator</fullName>
    </submittedName>
</protein>
<evidence type="ECO:0000313" key="6">
    <source>
        <dbReference type="EMBL" id="MBW8639912.1"/>
    </source>
</evidence>
<evidence type="ECO:0000259" key="5">
    <source>
        <dbReference type="PROSITE" id="PS50931"/>
    </source>
</evidence>
<dbReference type="Gene3D" id="1.10.10.10">
    <property type="entry name" value="Winged helix-like DNA-binding domain superfamily/Winged helix DNA-binding domain"/>
    <property type="match status" value="1"/>
</dbReference>
<dbReference type="PANTHER" id="PTHR30419:SF8">
    <property type="entry name" value="NITROGEN ASSIMILATION TRANSCRIPTIONAL ACTIVATOR-RELATED"/>
    <property type="match status" value="1"/>
</dbReference>
<evidence type="ECO:0000256" key="1">
    <source>
        <dbReference type="ARBA" id="ARBA00009437"/>
    </source>
</evidence>
<dbReference type="Gene3D" id="3.40.190.290">
    <property type="match status" value="1"/>
</dbReference>
<dbReference type="InterPro" id="IPR005119">
    <property type="entry name" value="LysR_subst-bd"/>
</dbReference>
<evidence type="ECO:0000313" key="7">
    <source>
        <dbReference type="Proteomes" id="UP001196509"/>
    </source>
</evidence>
<keyword evidence="4" id="KW-0804">Transcription</keyword>
<evidence type="ECO:0000256" key="2">
    <source>
        <dbReference type="ARBA" id="ARBA00023015"/>
    </source>
</evidence>
<dbReference type="AlphaFoldDB" id="A0AAE2ZS69"/>
<gene>
    <name evidence="6" type="ORF">K1W69_22140</name>
</gene>
<dbReference type="GO" id="GO:0003677">
    <property type="term" value="F:DNA binding"/>
    <property type="evidence" value="ECO:0007669"/>
    <property type="project" value="UniProtKB-KW"/>
</dbReference>
<dbReference type="PROSITE" id="PS50931">
    <property type="entry name" value="HTH_LYSR"/>
    <property type="match status" value="1"/>
</dbReference>
<dbReference type="InterPro" id="IPR036390">
    <property type="entry name" value="WH_DNA-bd_sf"/>
</dbReference>
<reference evidence="6" key="1">
    <citation type="submission" date="2021-08" db="EMBL/GenBank/DDBJ databases">
        <title>Hoeflea bacterium WL0058 sp. nov., isolated from the sediment.</title>
        <authorList>
            <person name="Wang L."/>
            <person name="Zhang D."/>
        </authorList>
    </citation>
    <scope>NUCLEOTIDE SEQUENCE</scope>
    <source>
        <strain evidence="6">WL0058</strain>
    </source>
</reference>
<dbReference type="Pfam" id="PF00126">
    <property type="entry name" value="HTH_1"/>
    <property type="match status" value="1"/>
</dbReference>
<dbReference type="SUPFAM" id="SSF53850">
    <property type="entry name" value="Periplasmic binding protein-like II"/>
    <property type="match status" value="1"/>
</dbReference>
<dbReference type="SUPFAM" id="SSF46785">
    <property type="entry name" value="Winged helix' DNA-binding domain"/>
    <property type="match status" value="1"/>
</dbReference>
<keyword evidence="3" id="KW-0238">DNA-binding</keyword>
<dbReference type="RefSeq" id="WP_220230648.1">
    <property type="nucleotide sequence ID" value="NZ_JAICBX010000005.1"/>
</dbReference>
<evidence type="ECO:0000256" key="4">
    <source>
        <dbReference type="ARBA" id="ARBA00023163"/>
    </source>
</evidence>
<comment type="caution">
    <text evidence="6">The sequence shown here is derived from an EMBL/GenBank/DDBJ whole genome shotgun (WGS) entry which is preliminary data.</text>
</comment>
<evidence type="ECO:0000256" key="3">
    <source>
        <dbReference type="ARBA" id="ARBA00023125"/>
    </source>
</evidence>
<dbReference type="Proteomes" id="UP001196509">
    <property type="component" value="Unassembled WGS sequence"/>
</dbReference>
<keyword evidence="7" id="KW-1185">Reference proteome</keyword>
<dbReference type="Pfam" id="PF03466">
    <property type="entry name" value="LysR_substrate"/>
    <property type="match status" value="1"/>
</dbReference>